<dbReference type="InterPro" id="IPR038109">
    <property type="entry name" value="DNA_bind_recomb_sf"/>
</dbReference>
<gene>
    <name evidence="2" type="ORF">GA0070624_3625</name>
</gene>
<dbReference type="CDD" id="cd00338">
    <property type="entry name" value="Ser_Recombinase"/>
    <property type="match status" value="1"/>
</dbReference>
<dbReference type="PROSITE" id="PS51737">
    <property type="entry name" value="RECOMBINASE_DNA_BIND"/>
    <property type="match status" value="1"/>
</dbReference>
<dbReference type="Pfam" id="PF00239">
    <property type="entry name" value="Resolvase"/>
    <property type="match status" value="1"/>
</dbReference>
<dbReference type="SMART" id="SM00857">
    <property type="entry name" value="Resolvase"/>
    <property type="match status" value="1"/>
</dbReference>
<dbReference type="Pfam" id="PF13408">
    <property type="entry name" value="Zn_ribbon_recom"/>
    <property type="match status" value="1"/>
</dbReference>
<dbReference type="InterPro" id="IPR050639">
    <property type="entry name" value="SSR_resolvase"/>
</dbReference>
<dbReference type="GO" id="GO:0000150">
    <property type="term" value="F:DNA strand exchange activity"/>
    <property type="evidence" value="ECO:0007669"/>
    <property type="project" value="InterPro"/>
</dbReference>
<dbReference type="GO" id="GO:0003677">
    <property type="term" value="F:DNA binding"/>
    <property type="evidence" value="ECO:0007669"/>
    <property type="project" value="InterPro"/>
</dbReference>
<dbReference type="AlphaFoldDB" id="A0A1C6SF18"/>
<sequence>MDVAIYLRISDDRNEDEGGVRRQGVDTVGHALVRGASQIVFYVENDTSAFKKKRITMADPEGFRYYVWRVIRPRWQKMLSALRTGAQQGVVVANIDRLARDNRDLEDAIELATYYRRRFEGVTGSLDLNTDDGMAMARVMVAMANKQSADTARRTRRKHQELAEAGIPVGAHRPFGWQEDKRTIDHAEAEEIRQAVAKILAGVTPTGIMHDWHERGVLTPRGNTWKWSPFLSMLRNPRLCGLRARMVRSAGATGRVSDHWEVVKKPDGTEVVGQWEPIITRDKWDALIARIGESAKPALDYTVGGNRKYLLSGLVRCGKCQHHPRMTGVSSLIRGTRYFRYQCYGKLDGGCGSNTRSMPKVDELIRDIVFKRHDELSEAGGPVDEPDDGDKERLEDIEELLQELWTQWKHPERSQRLPSKDYFAMRAELVKERDELLAARSVVENRTASADQARDVRKGWDTATVHEKRAFIERYLEAVLILPIEPVWNQKLGRVVRPGSREFDEDLIEPVWR</sequence>
<reference evidence="3" key="1">
    <citation type="submission" date="2016-06" db="EMBL/GenBank/DDBJ databases">
        <authorList>
            <person name="Varghese N."/>
            <person name="Submissions Spin"/>
        </authorList>
    </citation>
    <scope>NUCLEOTIDE SEQUENCE [LARGE SCALE GENOMIC DNA]</scope>
    <source>
        <strain evidence="3">DSM 45431</strain>
    </source>
</reference>
<protein>
    <submittedName>
        <fullName evidence="2">Site-specific DNA recombinase</fullName>
    </submittedName>
</protein>
<organism evidence="2 3">
    <name type="scientific">Micromonospora rhizosphaerae</name>
    <dbReference type="NCBI Taxonomy" id="568872"/>
    <lineage>
        <taxon>Bacteria</taxon>
        <taxon>Bacillati</taxon>
        <taxon>Actinomycetota</taxon>
        <taxon>Actinomycetes</taxon>
        <taxon>Micromonosporales</taxon>
        <taxon>Micromonosporaceae</taxon>
        <taxon>Micromonospora</taxon>
    </lineage>
</organism>
<evidence type="ECO:0000313" key="2">
    <source>
        <dbReference type="EMBL" id="SCL28090.1"/>
    </source>
</evidence>
<dbReference type="Proteomes" id="UP000199413">
    <property type="component" value="Unassembled WGS sequence"/>
</dbReference>
<feature type="domain" description="Recombinase" evidence="1">
    <location>
        <begin position="174"/>
        <end position="297"/>
    </location>
</feature>
<dbReference type="Gene3D" id="3.40.50.1390">
    <property type="entry name" value="Resolvase, N-terminal catalytic domain"/>
    <property type="match status" value="1"/>
</dbReference>
<accession>A0A1C6SF18</accession>
<proteinExistence type="predicted"/>
<dbReference type="Gene3D" id="3.90.1750.20">
    <property type="entry name" value="Putative Large Serine Recombinase, Chain B, Domain 2"/>
    <property type="match status" value="1"/>
</dbReference>
<dbReference type="InterPro" id="IPR011109">
    <property type="entry name" value="DNA_bind_recombinase_dom"/>
</dbReference>
<dbReference type="STRING" id="568872.GA0070624_3625"/>
<dbReference type="InterPro" id="IPR025827">
    <property type="entry name" value="Zn_ribbon_recom_dom"/>
</dbReference>
<dbReference type="PANTHER" id="PTHR30461:SF23">
    <property type="entry name" value="DNA RECOMBINASE-RELATED"/>
    <property type="match status" value="1"/>
</dbReference>
<name>A0A1C6SF18_9ACTN</name>
<dbReference type="InterPro" id="IPR006119">
    <property type="entry name" value="Resolv_N"/>
</dbReference>
<dbReference type="InterPro" id="IPR036162">
    <property type="entry name" value="Resolvase-like_N_sf"/>
</dbReference>
<dbReference type="Pfam" id="PF07508">
    <property type="entry name" value="Recombinase"/>
    <property type="match status" value="1"/>
</dbReference>
<dbReference type="SUPFAM" id="SSF53041">
    <property type="entry name" value="Resolvase-like"/>
    <property type="match status" value="1"/>
</dbReference>
<evidence type="ECO:0000313" key="3">
    <source>
        <dbReference type="Proteomes" id="UP000199413"/>
    </source>
</evidence>
<evidence type="ECO:0000259" key="1">
    <source>
        <dbReference type="PROSITE" id="PS51737"/>
    </source>
</evidence>
<keyword evidence="3" id="KW-1185">Reference proteome</keyword>
<dbReference type="PANTHER" id="PTHR30461">
    <property type="entry name" value="DNA-INVERTASE FROM LAMBDOID PROPHAGE"/>
    <property type="match status" value="1"/>
</dbReference>
<dbReference type="EMBL" id="FMHV01000002">
    <property type="protein sequence ID" value="SCL28090.1"/>
    <property type="molecule type" value="Genomic_DNA"/>
</dbReference>